<dbReference type="EMBL" id="JALBUT010000004">
    <property type="protein sequence ID" value="MDX8415345.1"/>
    <property type="molecule type" value="Genomic_DNA"/>
</dbReference>
<dbReference type="HAMAP" id="MF_00378">
    <property type="entry name" value="Exonuc_7_L"/>
    <property type="match status" value="1"/>
</dbReference>
<gene>
    <name evidence="5 9" type="primary">xseA</name>
    <name evidence="9" type="ORF">MOX91_04015</name>
</gene>
<evidence type="ECO:0000256" key="2">
    <source>
        <dbReference type="ARBA" id="ARBA00022722"/>
    </source>
</evidence>
<comment type="subcellular location">
    <subcellularLocation>
        <location evidence="5 6">Cytoplasm</location>
    </subcellularLocation>
</comment>
<evidence type="ECO:0000256" key="1">
    <source>
        <dbReference type="ARBA" id="ARBA00022490"/>
    </source>
</evidence>
<organism evidence="9 10">
    <name type="scientific">Intestinicryptomonas porci</name>
    <dbReference type="NCBI Taxonomy" id="2926320"/>
    <lineage>
        <taxon>Bacteria</taxon>
        <taxon>Pseudomonadati</taxon>
        <taxon>Verrucomicrobiota</taxon>
        <taxon>Opitutia</taxon>
        <taxon>Opitutales</taxon>
        <taxon>Intestinicryptomonaceae</taxon>
        <taxon>Intestinicryptomonas</taxon>
    </lineage>
</organism>
<sequence length="427" mass="46715">MGFLKSSDEILSVGEFSSRFKMLLATSIPELWIRGEVSGVKLYPSGHTYFSLKDENAVLSAVLFKNARRGVSVELKEGMKILAYGAISLYEARGSYQMIVKAIMPDGFGDLAMRFEELKKKLAKEGLFDAENKKKMPFLPRKIGIITSPAGAAVRDFISILRRRGWKGEIIVLPSRVQGAEAAMEIVSQIKKAESLDLDLLVLARGGGSLEDLWCFNEEIVARAVAACKIPTISAVGHEVDFSLCDFASDLRAETPSGAAEYISSEFNLALENFANLKNAVSEAVKNILVKAREKLESSQILFRASSPQNKLNNLSISLDETESRLRSLCLENIAEKKHSLSQIYAQFKGLSPLGTIAVLGEKVEACEKQLELLSVESVLSRGFAIALDGDGRIIKQTKAAPKDAAFTLKFNDGQIGVIQTCKARKP</sequence>
<evidence type="ECO:0000313" key="10">
    <source>
        <dbReference type="Proteomes" id="UP001275932"/>
    </source>
</evidence>
<protein>
    <recommendedName>
        <fullName evidence="5">Exodeoxyribonuclease 7 large subunit</fullName>
        <ecNumber evidence="5">3.1.11.6</ecNumber>
    </recommendedName>
    <alternativeName>
        <fullName evidence="5">Exodeoxyribonuclease VII large subunit</fullName>
        <shortName evidence="5">Exonuclease VII large subunit</shortName>
    </alternativeName>
</protein>
<keyword evidence="3 5" id="KW-0378">Hydrolase</keyword>
<name>A0ABU4WIC3_9BACT</name>
<dbReference type="InterPro" id="IPR025824">
    <property type="entry name" value="OB-fold_nuc-bd_dom"/>
</dbReference>
<keyword evidence="2 5" id="KW-0540">Nuclease</keyword>
<dbReference type="Pfam" id="PF13742">
    <property type="entry name" value="tRNA_anti_2"/>
    <property type="match status" value="1"/>
</dbReference>
<dbReference type="EC" id="3.1.11.6" evidence="5"/>
<evidence type="ECO:0000256" key="5">
    <source>
        <dbReference type="HAMAP-Rule" id="MF_00378"/>
    </source>
</evidence>
<dbReference type="NCBIfam" id="TIGR00237">
    <property type="entry name" value="xseA"/>
    <property type="match status" value="1"/>
</dbReference>
<comment type="subunit">
    <text evidence="5">Heterooligomer composed of large and small subunits.</text>
</comment>
<dbReference type="Pfam" id="PF02601">
    <property type="entry name" value="Exonuc_VII_L"/>
    <property type="match status" value="1"/>
</dbReference>
<dbReference type="InterPro" id="IPR020579">
    <property type="entry name" value="Exonuc_VII_lsu_C"/>
</dbReference>
<comment type="function">
    <text evidence="5">Bidirectionally degrades single-stranded DNA into large acid-insoluble oligonucleotides, which are then degraded further into small acid-soluble oligonucleotides.</text>
</comment>
<evidence type="ECO:0000259" key="7">
    <source>
        <dbReference type="Pfam" id="PF02601"/>
    </source>
</evidence>
<dbReference type="PANTHER" id="PTHR30008:SF0">
    <property type="entry name" value="EXODEOXYRIBONUCLEASE 7 LARGE SUBUNIT"/>
    <property type="match status" value="1"/>
</dbReference>
<comment type="catalytic activity">
    <reaction evidence="5 6">
        <text>Exonucleolytic cleavage in either 5'- to 3'- or 3'- to 5'-direction to yield nucleoside 5'-phosphates.</text>
        <dbReference type="EC" id="3.1.11.6"/>
    </reaction>
</comment>
<dbReference type="InterPro" id="IPR003753">
    <property type="entry name" value="Exonuc_VII_L"/>
</dbReference>
<evidence type="ECO:0000256" key="6">
    <source>
        <dbReference type="RuleBase" id="RU004355"/>
    </source>
</evidence>
<evidence type="ECO:0000256" key="3">
    <source>
        <dbReference type="ARBA" id="ARBA00022801"/>
    </source>
</evidence>
<keyword evidence="1 5" id="KW-0963">Cytoplasm</keyword>
<evidence type="ECO:0000256" key="4">
    <source>
        <dbReference type="ARBA" id="ARBA00022839"/>
    </source>
</evidence>
<dbReference type="RefSeq" id="WP_370396792.1">
    <property type="nucleotide sequence ID" value="NZ_JALBUT010000004.1"/>
</dbReference>
<evidence type="ECO:0000313" key="9">
    <source>
        <dbReference type="EMBL" id="MDX8415345.1"/>
    </source>
</evidence>
<feature type="domain" description="OB-fold nucleic acid binding" evidence="8">
    <location>
        <begin position="11"/>
        <end position="103"/>
    </location>
</feature>
<feature type="domain" description="Exonuclease VII large subunit C-terminal" evidence="7">
    <location>
        <begin position="127"/>
        <end position="417"/>
    </location>
</feature>
<comment type="similarity">
    <text evidence="5 6">Belongs to the XseA family.</text>
</comment>
<keyword evidence="10" id="KW-1185">Reference proteome</keyword>
<proteinExistence type="inferred from homology"/>
<dbReference type="PANTHER" id="PTHR30008">
    <property type="entry name" value="EXODEOXYRIBONUCLEASE 7 LARGE SUBUNIT"/>
    <property type="match status" value="1"/>
</dbReference>
<dbReference type="CDD" id="cd04489">
    <property type="entry name" value="ExoVII_LU_OBF"/>
    <property type="match status" value="1"/>
</dbReference>
<dbReference type="Proteomes" id="UP001275932">
    <property type="component" value="Unassembled WGS sequence"/>
</dbReference>
<comment type="caution">
    <text evidence="9">The sequence shown here is derived from an EMBL/GenBank/DDBJ whole genome shotgun (WGS) entry which is preliminary data.</text>
</comment>
<evidence type="ECO:0000259" key="8">
    <source>
        <dbReference type="Pfam" id="PF13742"/>
    </source>
</evidence>
<accession>A0ABU4WIC3</accession>
<reference evidence="9 10" key="1">
    <citation type="submission" date="2022-03" db="EMBL/GenBank/DDBJ databases">
        <title>Novel taxa within the pig intestine.</title>
        <authorList>
            <person name="Wylensek D."/>
            <person name="Bishof K."/>
            <person name="Afrizal A."/>
            <person name="Clavel T."/>
        </authorList>
    </citation>
    <scope>NUCLEOTIDE SEQUENCE [LARGE SCALE GENOMIC DNA]</scope>
    <source>
        <strain evidence="9 10">CLA-KB-P66</strain>
    </source>
</reference>
<keyword evidence="4 5" id="KW-0269">Exonuclease</keyword>
<dbReference type="GO" id="GO:0008855">
    <property type="term" value="F:exodeoxyribonuclease VII activity"/>
    <property type="evidence" value="ECO:0007669"/>
    <property type="project" value="UniProtKB-EC"/>
</dbReference>